<feature type="domain" description="F-box" evidence="1">
    <location>
        <begin position="232"/>
        <end position="265"/>
    </location>
</feature>
<dbReference type="CDD" id="cd09917">
    <property type="entry name" value="F-box_SF"/>
    <property type="match status" value="1"/>
</dbReference>
<evidence type="ECO:0000313" key="2">
    <source>
        <dbReference type="EMBL" id="CAG8724163.1"/>
    </source>
</evidence>
<dbReference type="Proteomes" id="UP000789342">
    <property type="component" value="Unassembled WGS sequence"/>
</dbReference>
<dbReference type="Gene3D" id="3.40.30.10">
    <property type="entry name" value="Glutaredoxin"/>
    <property type="match status" value="1"/>
</dbReference>
<organism evidence="2 3">
    <name type="scientific">Acaulospora morrowiae</name>
    <dbReference type="NCBI Taxonomy" id="94023"/>
    <lineage>
        <taxon>Eukaryota</taxon>
        <taxon>Fungi</taxon>
        <taxon>Fungi incertae sedis</taxon>
        <taxon>Mucoromycota</taxon>
        <taxon>Glomeromycotina</taxon>
        <taxon>Glomeromycetes</taxon>
        <taxon>Diversisporales</taxon>
        <taxon>Acaulosporaceae</taxon>
        <taxon>Acaulospora</taxon>
    </lineage>
</organism>
<evidence type="ECO:0000259" key="1">
    <source>
        <dbReference type="Pfam" id="PF12937"/>
    </source>
</evidence>
<dbReference type="InterPro" id="IPR036249">
    <property type="entry name" value="Thioredoxin-like_sf"/>
</dbReference>
<accession>A0A9N9I6T7</accession>
<dbReference type="InterPro" id="IPR036047">
    <property type="entry name" value="F-box-like_dom_sf"/>
</dbReference>
<keyword evidence="3" id="KW-1185">Reference proteome</keyword>
<sequence>IFLLMNGTFIKTVTDIDGHTINVKELSRRYVLILITLKSTSCPVCPQLLLLLNLHGLQDNPPAEYRDPFDYSITCVPPEEILINRLLLKTDAYFIILCPGPVEDARRIRETCNFPYPFIVDEDLSLAESIRLRLSYDEMLPYIGHIYSSDISVRTVCAGRFPSNYGHDRLLAYLRDYRVVTEENATKFSNEAMELITCLKKSELLDDNEPNEYYQYEPQLETEHKVVLQKQLLPVELLSQIFEYIETWNIVKIIMTTCRQWRSIGFEVIVTRMKQQAKSITDSVVIYSRSTSNNLTKL</sequence>
<feature type="non-terminal residue" evidence="2">
    <location>
        <position position="1"/>
    </location>
</feature>
<dbReference type="SUPFAM" id="SSF81383">
    <property type="entry name" value="F-box domain"/>
    <property type="match status" value="1"/>
</dbReference>
<dbReference type="InterPro" id="IPR001810">
    <property type="entry name" value="F-box_dom"/>
</dbReference>
<dbReference type="AlphaFoldDB" id="A0A9N9I6T7"/>
<dbReference type="SUPFAM" id="SSF52833">
    <property type="entry name" value="Thioredoxin-like"/>
    <property type="match status" value="1"/>
</dbReference>
<dbReference type="Pfam" id="PF12937">
    <property type="entry name" value="F-box-like"/>
    <property type="match status" value="1"/>
</dbReference>
<evidence type="ECO:0000313" key="3">
    <source>
        <dbReference type="Proteomes" id="UP000789342"/>
    </source>
</evidence>
<name>A0A9N9I6T7_9GLOM</name>
<feature type="non-terminal residue" evidence="2">
    <location>
        <position position="298"/>
    </location>
</feature>
<proteinExistence type="predicted"/>
<comment type="caution">
    <text evidence="2">The sequence shown here is derived from an EMBL/GenBank/DDBJ whole genome shotgun (WGS) entry which is preliminary data.</text>
</comment>
<dbReference type="OrthoDB" id="2360568at2759"/>
<dbReference type="Gene3D" id="1.20.1280.50">
    <property type="match status" value="1"/>
</dbReference>
<dbReference type="EMBL" id="CAJVPV010023591">
    <property type="protein sequence ID" value="CAG8724163.1"/>
    <property type="molecule type" value="Genomic_DNA"/>
</dbReference>
<protein>
    <submittedName>
        <fullName evidence="2">15163_t:CDS:1</fullName>
    </submittedName>
</protein>
<reference evidence="2" key="1">
    <citation type="submission" date="2021-06" db="EMBL/GenBank/DDBJ databases">
        <authorList>
            <person name="Kallberg Y."/>
            <person name="Tangrot J."/>
            <person name="Rosling A."/>
        </authorList>
    </citation>
    <scope>NUCLEOTIDE SEQUENCE</scope>
    <source>
        <strain evidence="2">CL551</strain>
    </source>
</reference>
<gene>
    <name evidence="2" type="ORF">AMORRO_LOCUS13535</name>
</gene>